<feature type="domain" description="PDZ" evidence="5">
    <location>
        <begin position="390"/>
        <end position="479"/>
    </location>
</feature>
<evidence type="ECO:0000256" key="3">
    <source>
        <dbReference type="ARBA" id="ARBA00022737"/>
    </source>
</evidence>
<protein>
    <recommendedName>
        <fullName evidence="5">PDZ domain-containing protein</fullName>
    </recommendedName>
</protein>
<evidence type="ECO:0000259" key="5">
    <source>
        <dbReference type="PROSITE" id="PS50106"/>
    </source>
</evidence>
<dbReference type="Pfam" id="PF00595">
    <property type="entry name" value="PDZ"/>
    <property type="match status" value="4"/>
</dbReference>
<feature type="domain" description="PDZ" evidence="5">
    <location>
        <begin position="12"/>
        <end position="92"/>
    </location>
</feature>
<dbReference type="CDD" id="cd06667">
    <property type="entry name" value="PDZ2_MUPP1-like"/>
    <property type="match status" value="1"/>
</dbReference>
<dbReference type="OrthoDB" id="6022242at2759"/>
<reference evidence="7" key="2">
    <citation type="submission" date="2022-10" db="EMBL/GenBank/DDBJ databases">
        <authorList>
            <consortium name="ENA_rothamsted_submissions"/>
            <consortium name="culmorum"/>
            <person name="King R."/>
        </authorList>
    </citation>
    <scope>NUCLEOTIDE SEQUENCE</scope>
</reference>
<dbReference type="Gene3D" id="2.30.42.10">
    <property type="match status" value="4"/>
</dbReference>
<dbReference type="InterPro" id="IPR001478">
    <property type="entry name" value="PDZ"/>
</dbReference>
<dbReference type="AlphaFoldDB" id="A0A9P0D8G3"/>
<proteinExistence type="predicted"/>
<name>A0A9P0D8G3_PHACE</name>
<evidence type="ECO:0000313" key="8">
    <source>
        <dbReference type="Proteomes" id="UP001153737"/>
    </source>
</evidence>
<dbReference type="CDD" id="cd06669">
    <property type="entry name" value="PDZ5_MUPP1-like"/>
    <property type="match status" value="1"/>
</dbReference>
<dbReference type="SUPFAM" id="SSF50156">
    <property type="entry name" value="PDZ domain-like"/>
    <property type="match status" value="4"/>
</dbReference>
<organism evidence="7 8">
    <name type="scientific">Phaedon cochleariae</name>
    <name type="common">Mustard beetle</name>
    <dbReference type="NCBI Taxonomy" id="80249"/>
    <lineage>
        <taxon>Eukaryota</taxon>
        <taxon>Metazoa</taxon>
        <taxon>Ecdysozoa</taxon>
        <taxon>Arthropoda</taxon>
        <taxon>Hexapoda</taxon>
        <taxon>Insecta</taxon>
        <taxon>Pterygota</taxon>
        <taxon>Neoptera</taxon>
        <taxon>Endopterygota</taxon>
        <taxon>Coleoptera</taxon>
        <taxon>Polyphaga</taxon>
        <taxon>Cucujiformia</taxon>
        <taxon>Chrysomeloidea</taxon>
        <taxon>Chrysomelidae</taxon>
        <taxon>Chrysomelinae</taxon>
        <taxon>Chrysomelini</taxon>
        <taxon>Phaedon</taxon>
    </lineage>
</organism>
<evidence type="ECO:0000256" key="4">
    <source>
        <dbReference type="ARBA" id="ARBA00023136"/>
    </source>
</evidence>
<dbReference type="Proteomes" id="UP001153737">
    <property type="component" value="Chromosome 1"/>
</dbReference>
<evidence type="ECO:0000313" key="7">
    <source>
        <dbReference type="EMBL" id="CAH1117116.1"/>
    </source>
</evidence>
<dbReference type="InterPro" id="IPR036034">
    <property type="entry name" value="PDZ_sf"/>
</dbReference>
<keyword evidence="8" id="KW-1185">Reference proteome</keyword>
<feature type="domain" description="PDZ" evidence="5">
    <location>
        <begin position="560"/>
        <end position="638"/>
    </location>
</feature>
<dbReference type="EMBL" id="OU896707">
    <property type="protein sequence ID" value="CAH1117116.1"/>
    <property type="molecule type" value="Genomic_DNA"/>
</dbReference>
<evidence type="ECO:0000256" key="2">
    <source>
        <dbReference type="ARBA" id="ARBA00022553"/>
    </source>
</evidence>
<keyword evidence="4" id="KW-0472">Membrane</keyword>
<evidence type="ECO:0000313" key="6">
    <source>
        <dbReference type="EMBL" id="CAG9813575.1"/>
    </source>
</evidence>
<dbReference type="CDD" id="cd06668">
    <property type="entry name" value="PDZ4_MUPP1-like"/>
    <property type="match status" value="1"/>
</dbReference>
<gene>
    <name evidence="6" type="ORF">PHAECO_LOCUS597</name>
    <name evidence="7" type="ORF">PHAECO_LOCUS774</name>
</gene>
<dbReference type="FunFam" id="2.30.42.10:FF:000125">
    <property type="entry name" value="PATJ, crumbs cell polarity complex component"/>
    <property type="match status" value="1"/>
</dbReference>
<comment type="subcellular location">
    <subcellularLocation>
        <location evidence="1">Membrane</location>
    </subcellularLocation>
</comment>
<dbReference type="SMART" id="SM00228">
    <property type="entry name" value="PDZ"/>
    <property type="match status" value="4"/>
</dbReference>
<dbReference type="PROSITE" id="PS50106">
    <property type="entry name" value="PDZ"/>
    <property type="match status" value="4"/>
</dbReference>
<feature type="domain" description="PDZ" evidence="5">
    <location>
        <begin position="206"/>
        <end position="291"/>
    </location>
</feature>
<evidence type="ECO:0000256" key="1">
    <source>
        <dbReference type="ARBA" id="ARBA00004370"/>
    </source>
</evidence>
<dbReference type="FunFam" id="2.30.42.10:FF:000070">
    <property type="entry name" value="Multiple PDZ domain protein"/>
    <property type="match status" value="1"/>
</dbReference>
<dbReference type="GO" id="GO:0016020">
    <property type="term" value="C:membrane"/>
    <property type="evidence" value="ECO:0007669"/>
    <property type="project" value="UniProtKB-SubCell"/>
</dbReference>
<dbReference type="PANTHER" id="PTHR19964">
    <property type="entry name" value="MULTIPLE PDZ DOMAIN PROTEIN"/>
    <property type="match status" value="1"/>
</dbReference>
<keyword evidence="3" id="KW-0677">Repeat</keyword>
<dbReference type="EMBL" id="OU896707">
    <property type="protein sequence ID" value="CAG9813575.1"/>
    <property type="molecule type" value="Genomic_DNA"/>
</dbReference>
<keyword evidence="2" id="KW-0597">Phosphoprotein</keyword>
<dbReference type="PANTHER" id="PTHR19964:SF20">
    <property type="entry name" value="PATJ HOMOLOG-LIKE PROTEIN"/>
    <property type="match status" value="1"/>
</dbReference>
<reference evidence="7" key="1">
    <citation type="submission" date="2022-01" db="EMBL/GenBank/DDBJ databases">
        <authorList>
            <person name="King R."/>
        </authorList>
    </citation>
    <scope>NUCLEOTIDE SEQUENCE</scope>
</reference>
<accession>A0A9P0D8G3</accession>
<dbReference type="InterPro" id="IPR051342">
    <property type="entry name" value="PDZ_scaffold"/>
</dbReference>
<sequence>MVLSTEWSQVEVIDLLNDGSGLGFGIVGGRSTGVVIKSILPGGIADKDNRLQSGDHILQIGEVNLRGLTAEQVATVLRQTGQQVRMVVARSIDPSSADFSVYNCSAPIVPTKILTDPEELDRQLQNGYHSSFYQYAEALEVFKNDLIQNQVENCINDLNCENALTVDENKENITPNGLSTNEPTQIILAQIDIDHNCVESETEKFTVDLRKDELGLGITIAGYVCERESLCGIFVKSLNENSEAYKCGKIKINDRIVEVDGQSLENCTNYEAVKKLKETSSEVTITFERYLSGPKFEQLQEALADREHNLDISPVSPSLTTLSWIPLDNTEQPIDGDRASLQSVNSAIYDQNPETKEIFIEENFEADLAGDLETAIKKKWQGIVGKGADIVVVHLTKLKGLGISLEGTVDVEGGIELRPHHYIRSILPEGPVGQNGVLNPGDELLEVNGQKLMGIKHVEVVKILRELPSTVRLVCYRENQCNRVINTSQDREAFEARNILGGSLKNLLPQPEQKLIKALSDTSLNTSSTVTATDEPNLQKAKSRSLEVTNVAMWSEEVEYVDLVKGDRGLGFSILDYQDPLDSTASVIVVRSLVPHGAAEQDGRLTPGDRLVSVNGKGIRNATLDQAVQALKGTAPGVVRLGLSKPLPSCRQSKESVGT</sequence>